<accession>A0A921JQ21</accession>
<reference evidence="2" key="2">
    <citation type="submission" date="2021-09" db="EMBL/GenBank/DDBJ databases">
        <authorList>
            <person name="Gilroy R."/>
        </authorList>
    </citation>
    <scope>NUCLEOTIDE SEQUENCE</scope>
    <source>
        <strain evidence="2">ChiGjej3B3-7470</strain>
    </source>
</reference>
<feature type="domain" description="DUF2249" evidence="1">
    <location>
        <begin position="29"/>
        <end position="97"/>
    </location>
</feature>
<comment type="caution">
    <text evidence="2">The sequence shown here is derived from an EMBL/GenBank/DDBJ whole genome shotgun (WGS) entry which is preliminary data.</text>
</comment>
<organism evidence="2 3">
    <name type="scientific">Tessaracoccus flavescens</name>
    <dbReference type="NCBI Taxonomy" id="399497"/>
    <lineage>
        <taxon>Bacteria</taxon>
        <taxon>Bacillati</taxon>
        <taxon>Actinomycetota</taxon>
        <taxon>Actinomycetes</taxon>
        <taxon>Propionibacteriales</taxon>
        <taxon>Propionibacteriaceae</taxon>
        <taxon>Tessaracoccus</taxon>
    </lineage>
</organism>
<protein>
    <submittedName>
        <fullName evidence="2">DUF2249 domain-containing protein</fullName>
    </submittedName>
</protein>
<dbReference type="InterPro" id="IPR018720">
    <property type="entry name" value="DUF2249"/>
</dbReference>
<reference evidence="2" key="1">
    <citation type="journal article" date="2021" name="PeerJ">
        <title>Extensive microbial diversity within the chicken gut microbiome revealed by metagenomics and culture.</title>
        <authorList>
            <person name="Gilroy R."/>
            <person name="Ravi A."/>
            <person name="Getino M."/>
            <person name="Pursley I."/>
            <person name="Horton D.L."/>
            <person name="Alikhan N.F."/>
            <person name="Baker D."/>
            <person name="Gharbi K."/>
            <person name="Hall N."/>
            <person name="Watson M."/>
            <person name="Adriaenssens E.M."/>
            <person name="Foster-Nyarko E."/>
            <person name="Jarju S."/>
            <person name="Secka A."/>
            <person name="Antonio M."/>
            <person name="Oren A."/>
            <person name="Chaudhuri R.R."/>
            <person name="La Ragione R."/>
            <person name="Hildebrand F."/>
            <person name="Pallen M.J."/>
        </authorList>
    </citation>
    <scope>NUCLEOTIDE SEQUENCE</scope>
    <source>
        <strain evidence="2">ChiGjej3B3-7470</strain>
    </source>
</reference>
<sequence>MNIVTELNLTPASKGGCGCGCGHDASLPELDARAIPHAVRHAAIHGVVDGLQPGGAFVLVAPHNPLPLLAQIAERHGESIAVSYVEEGPEAWKLKLERV</sequence>
<evidence type="ECO:0000313" key="2">
    <source>
        <dbReference type="EMBL" id="HJE50900.1"/>
    </source>
</evidence>
<evidence type="ECO:0000259" key="1">
    <source>
        <dbReference type="Pfam" id="PF10006"/>
    </source>
</evidence>
<dbReference type="Pfam" id="PF10006">
    <property type="entry name" value="DUF2249"/>
    <property type="match status" value="1"/>
</dbReference>
<evidence type="ECO:0000313" key="3">
    <source>
        <dbReference type="Proteomes" id="UP000712713"/>
    </source>
</evidence>
<dbReference type="AlphaFoldDB" id="A0A921JQ21"/>
<gene>
    <name evidence="2" type="ORF">K8V15_02800</name>
</gene>
<dbReference type="Proteomes" id="UP000712713">
    <property type="component" value="Unassembled WGS sequence"/>
</dbReference>
<proteinExistence type="predicted"/>
<name>A0A921JQ21_9ACTN</name>
<dbReference type="EMBL" id="DYZF01000067">
    <property type="protein sequence ID" value="HJE50900.1"/>
    <property type="molecule type" value="Genomic_DNA"/>
</dbReference>